<evidence type="ECO:0000256" key="1">
    <source>
        <dbReference type="SAM" id="Phobius"/>
    </source>
</evidence>
<feature type="transmembrane region" description="Helical" evidence="1">
    <location>
        <begin position="53"/>
        <end position="72"/>
    </location>
</feature>
<protein>
    <submittedName>
        <fullName evidence="3">VanZ family protein</fullName>
    </submittedName>
</protein>
<dbReference type="RefSeq" id="WP_100542307.1">
    <property type="nucleotide sequence ID" value="NZ_PHQY01000323.1"/>
</dbReference>
<proteinExistence type="predicted"/>
<dbReference type="Pfam" id="PF04892">
    <property type="entry name" value="VanZ"/>
    <property type="match status" value="1"/>
</dbReference>
<feature type="transmembrane region" description="Helical" evidence="1">
    <location>
        <begin position="191"/>
        <end position="212"/>
    </location>
</feature>
<keyword evidence="1" id="KW-1133">Transmembrane helix</keyword>
<keyword evidence="1" id="KW-0812">Transmembrane</keyword>
<reference evidence="3 4" key="1">
    <citation type="submission" date="2017-11" db="EMBL/GenBank/DDBJ databases">
        <title>Bacterial isolate from king chilli rhizosphere.</title>
        <authorList>
            <person name="Takhelmayum P."/>
            <person name="Sarangthem I."/>
        </authorList>
    </citation>
    <scope>NUCLEOTIDE SEQUENCE [LARGE SCALE GENOMIC DNA]</scope>
    <source>
        <strain evidence="4">t26</strain>
    </source>
</reference>
<feature type="transmembrane region" description="Helical" evidence="1">
    <location>
        <begin position="105"/>
        <end position="122"/>
    </location>
</feature>
<dbReference type="PANTHER" id="PTHR36834">
    <property type="entry name" value="MEMBRANE PROTEIN-RELATED"/>
    <property type="match status" value="1"/>
</dbReference>
<feature type="transmembrane region" description="Helical" evidence="1">
    <location>
        <begin position="12"/>
        <end position="33"/>
    </location>
</feature>
<gene>
    <name evidence="3" type="ORF">CWD94_04895</name>
</gene>
<dbReference type="Proteomes" id="UP000232101">
    <property type="component" value="Unassembled WGS sequence"/>
</dbReference>
<evidence type="ECO:0000259" key="2">
    <source>
        <dbReference type="Pfam" id="PF04892"/>
    </source>
</evidence>
<sequence length="476" mass="54238">MGIAEIINNIRYFGVPVLIVIGIEFLLIALYYFFYYRKQQSDRKKQMHHLKKLLLWAIFIGYTVFVFELTIIGRGTSHHLQMNLHPFSGYIEAWKKYSLRDLQNCIFNILMFVPLGMMLPLINSKFKGFKWILLVVVSATVSIETYQTLTGAGIFEVDDIINNSIGGIIGYQLYRLVSSITHNKKVKIKSLVGNLAIPLMMGLIFVGMNIVYAQEEFGHLAINSYTKSNMSGVHLSTSLELSSTTTVAPVYKKIINNDGVEALLQQKLGLSELSAQVLNGYREILLEDKAGVQYTLSIFSEGNWSLTANNYTSEQTVSARQEPMFEKAQAIVEKLSILPQEAECTEMESGEFEWNLPDNLDLKSDYWRGDISLGLKEDGSVYSLSYNLNKNEFIREVNILSPAEVYERIEKGKFPQIQYNALVKEEDLVIKKGDQIAIESIELSYMYDTKGFYQPIYRVSGTFNGDSWFTLIQARR</sequence>
<comment type="caution">
    <text evidence="3">The sequence shown here is derived from an EMBL/GenBank/DDBJ whole genome shotgun (WGS) entry which is preliminary data.</text>
</comment>
<feature type="domain" description="VanZ-like" evidence="2">
    <location>
        <begin position="59"/>
        <end position="177"/>
    </location>
</feature>
<dbReference type="PANTHER" id="PTHR36834:SF1">
    <property type="entry name" value="INTEGRAL MEMBRANE PROTEIN"/>
    <property type="match status" value="1"/>
</dbReference>
<accession>A0A2M9Q9S9</accession>
<dbReference type="InterPro" id="IPR006976">
    <property type="entry name" value="VanZ-like"/>
</dbReference>
<dbReference type="EMBL" id="PHQY01000323">
    <property type="protein sequence ID" value="PJO44831.1"/>
    <property type="molecule type" value="Genomic_DNA"/>
</dbReference>
<evidence type="ECO:0000313" key="4">
    <source>
        <dbReference type="Proteomes" id="UP000232101"/>
    </source>
</evidence>
<organism evidence="3 4">
    <name type="scientific">Lysinibacillus xylanilyticus</name>
    <dbReference type="NCBI Taxonomy" id="582475"/>
    <lineage>
        <taxon>Bacteria</taxon>
        <taxon>Bacillati</taxon>
        <taxon>Bacillota</taxon>
        <taxon>Bacilli</taxon>
        <taxon>Bacillales</taxon>
        <taxon>Bacillaceae</taxon>
        <taxon>Lysinibacillus</taxon>
    </lineage>
</organism>
<dbReference type="InterPro" id="IPR053150">
    <property type="entry name" value="Teicoplanin_resist-assoc"/>
</dbReference>
<evidence type="ECO:0000313" key="3">
    <source>
        <dbReference type="EMBL" id="PJO44831.1"/>
    </source>
</evidence>
<name>A0A2M9Q9S9_9BACI</name>
<feature type="transmembrane region" description="Helical" evidence="1">
    <location>
        <begin position="128"/>
        <end position="146"/>
    </location>
</feature>
<keyword evidence="1" id="KW-0472">Membrane</keyword>
<dbReference type="AlphaFoldDB" id="A0A2M9Q9S9"/>